<gene>
    <name evidence="1" type="ORF">NDU88_004116</name>
</gene>
<sequence>MTHSVQWRREEFRVSTSLRRNPNRQDGYKIAYLLALASVQADANISTSTVHKQGLAVLTELIGIEGFQYLL</sequence>
<protein>
    <submittedName>
        <fullName evidence="1">Uncharacterized protein</fullName>
    </submittedName>
</protein>
<accession>A0AAV7PBJ7</accession>
<evidence type="ECO:0000313" key="1">
    <source>
        <dbReference type="EMBL" id="KAJ1125693.1"/>
    </source>
</evidence>
<proteinExistence type="predicted"/>
<reference evidence="1" key="1">
    <citation type="journal article" date="2022" name="bioRxiv">
        <title>Sequencing and chromosome-scale assembly of the giantPleurodeles waltlgenome.</title>
        <authorList>
            <person name="Brown T."/>
            <person name="Elewa A."/>
            <person name="Iarovenko S."/>
            <person name="Subramanian E."/>
            <person name="Araus A.J."/>
            <person name="Petzold A."/>
            <person name="Susuki M."/>
            <person name="Suzuki K.-i.T."/>
            <person name="Hayashi T."/>
            <person name="Toyoda A."/>
            <person name="Oliveira C."/>
            <person name="Osipova E."/>
            <person name="Leigh N.D."/>
            <person name="Simon A."/>
            <person name="Yun M.H."/>
        </authorList>
    </citation>
    <scope>NUCLEOTIDE SEQUENCE</scope>
    <source>
        <strain evidence="1">20211129_DDA</strain>
        <tissue evidence="1">Liver</tissue>
    </source>
</reference>
<dbReference type="EMBL" id="JANPWB010000011">
    <property type="protein sequence ID" value="KAJ1125693.1"/>
    <property type="molecule type" value="Genomic_DNA"/>
</dbReference>
<name>A0AAV7PBJ7_PLEWA</name>
<organism evidence="1 2">
    <name type="scientific">Pleurodeles waltl</name>
    <name type="common">Iberian ribbed newt</name>
    <dbReference type="NCBI Taxonomy" id="8319"/>
    <lineage>
        <taxon>Eukaryota</taxon>
        <taxon>Metazoa</taxon>
        <taxon>Chordata</taxon>
        <taxon>Craniata</taxon>
        <taxon>Vertebrata</taxon>
        <taxon>Euteleostomi</taxon>
        <taxon>Amphibia</taxon>
        <taxon>Batrachia</taxon>
        <taxon>Caudata</taxon>
        <taxon>Salamandroidea</taxon>
        <taxon>Salamandridae</taxon>
        <taxon>Pleurodelinae</taxon>
        <taxon>Pleurodeles</taxon>
    </lineage>
</organism>
<evidence type="ECO:0000313" key="2">
    <source>
        <dbReference type="Proteomes" id="UP001066276"/>
    </source>
</evidence>
<dbReference type="AlphaFoldDB" id="A0AAV7PBJ7"/>
<keyword evidence="2" id="KW-1185">Reference proteome</keyword>
<dbReference type="Proteomes" id="UP001066276">
    <property type="component" value="Chromosome 7"/>
</dbReference>
<comment type="caution">
    <text evidence="1">The sequence shown here is derived from an EMBL/GenBank/DDBJ whole genome shotgun (WGS) entry which is preliminary data.</text>
</comment>